<dbReference type="HOGENOM" id="CLU_2956585_0_0_6"/>
<name>V5F7Q1_PHOLE</name>
<proteinExistence type="predicted"/>
<evidence type="ECO:0000313" key="2">
    <source>
        <dbReference type="EMBL" id="GAD31344.1"/>
    </source>
</evidence>
<keyword evidence="1" id="KW-0472">Membrane</keyword>
<keyword evidence="1" id="KW-1133">Transmembrane helix</keyword>
<dbReference type="AlphaFoldDB" id="V5F7Q1"/>
<evidence type="ECO:0000313" key="3">
    <source>
        <dbReference type="Proteomes" id="UP000030675"/>
    </source>
</evidence>
<sequence>MFGQAAYTVIWITLFFGDKIDTDLLTRILDNYGFKALYSICLIPIAYFLVFINKKYIIK</sequence>
<gene>
    <name evidence="2" type="ORF">PLEI_3002</name>
</gene>
<protein>
    <submittedName>
        <fullName evidence="2">Uncharacterized protein</fullName>
    </submittedName>
</protein>
<feature type="transmembrane region" description="Helical" evidence="1">
    <location>
        <begin position="32"/>
        <end position="52"/>
    </location>
</feature>
<dbReference type="EMBL" id="DF196820">
    <property type="protein sequence ID" value="GAD31344.1"/>
    <property type="molecule type" value="Genomic_DNA"/>
</dbReference>
<organism evidence="2 3">
    <name type="scientific">Photobacterium leiognathi lrivu.4.1</name>
    <dbReference type="NCBI Taxonomy" id="1248232"/>
    <lineage>
        <taxon>Bacteria</taxon>
        <taxon>Pseudomonadati</taxon>
        <taxon>Pseudomonadota</taxon>
        <taxon>Gammaproteobacteria</taxon>
        <taxon>Vibrionales</taxon>
        <taxon>Vibrionaceae</taxon>
        <taxon>Photobacterium</taxon>
    </lineage>
</organism>
<accession>V5F7Q1</accession>
<evidence type="ECO:0000256" key="1">
    <source>
        <dbReference type="SAM" id="Phobius"/>
    </source>
</evidence>
<dbReference type="Proteomes" id="UP000030675">
    <property type="component" value="Unassembled WGS sequence"/>
</dbReference>
<keyword evidence="1" id="KW-0812">Transmembrane</keyword>
<reference evidence="3" key="1">
    <citation type="submission" date="2012-12" db="EMBL/GenBank/DDBJ databases">
        <title>Genome Sequence of Photobacterium leiognathi lrivu.4.1.</title>
        <authorList>
            <person name="Urbanczyk H."/>
            <person name="Ogura Y."/>
            <person name="Hayashi T."/>
            <person name="Dunlap P.V."/>
        </authorList>
    </citation>
    <scope>NUCLEOTIDE SEQUENCE [LARGE SCALE GENOMIC DNA]</scope>
    <source>
        <strain evidence="3">lrivu.4.1</strain>
    </source>
</reference>